<organism evidence="1">
    <name type="scientific">marine sediment metagenome</name>
    <dbReference type="NCBI Taxonomy" id="412755"/>
    <lineage>
        <taxon>unclassified sequences</taxon>
        <taxon>metagenomes</taxon>
        <taxon>ecological metagenomes</taxon>
    </lineage>
</organism>
<reference evidence="1" key="1">
    <citation type="journal article" date="2014" name="Front. Microbiol.">
        <title>High frequency of phylogenetically diverse reductive dehalogenase-homologous genes in deep subseafloor sedimentary metagenomes.</title>
        <authorList>
            <person name="Kawai M."/>
            <person name="Futagami T."/>
            <person name="Toyoda A."/>
            <person name="Takaki Y."/>
            <person name="Nishi S."/>
            <person name="Hori S."/>
            <person name="Arai W."/>
            <person name="Tsubouchi T."/>
            <person name="Morono Y."/>
            <person name="Uchiyama I."/>
            <person name="Ito T."/>
            <person name="Fujiyama A."/>
            <person name="Inagaki F."/>
            <person name="Takami H."/>
        </authorList>
    </citation>
    <scope>NUCLEOTIDE SEQUENCE</scope>
    <source>
        <strain evidence="1">Expedition CK06-06</strain>
    </source>
</reference>
<feature type="non-terminal residue" evidence="1">
    <location>
        <position position="223"/>
    </location>
</feature>
<protein>
    <submittedName>
        <fullName evidence="1">Uncharacterized protein</fullName>
    </submittedName>
</protein>
<evidence type="ECO:0000313" key="1">
    <source>
        <dbReference type="EMBL" id="GAG82734.1"/>
    </source>
</evidence>
<dbReference type="AlphaFoldDB" id="X1AK23"/>
<accession>X1AK23</accession>
<sequence length="223" mass="25719">MYNNYSYSLVGEQNPTTILVLTRTSRERIKMQQDKMTTETQTLVVYPISSAVREAELFLKKVEGIMTTNEIQKKFLDEIHAYCKGDISQIKEIESIADIDNEQINKWLEERGFQIRLEPFGSGGFGVASVLDLLGKWAMKGKKWSVKTEDDEYFPGVKMTTYGSKFYRVKDNSNFIIDIETKDSDHVHLMMVDEVPTGLALLDFVEKIHKEKMTVPFEYDGFI</sequence>
<proteinExistence type="predicted"/>
<gene>
    <name evidence="1" type="ORF">S01H4_33833</name>
</gene>
<comment type="caution">
    <text evidence="1">The sequence shown here is derived from an EMBL/GenBank/DDBJ whole genome shotgun (WGS) entry which is preliminary data.</text>
</comment>
<dbReference type="EMBL" id="BART01017849">
    <property type="protein sequence ID" value="GAG82734.1"/>
    <property type="molecule type" value="Genomic_DNA"/>
</dbReference>
<name>X1AK23_9ZZZZ</name>